<dbReference type="SUPFAM" id="SSF55469">
    <property type="entry name" value="FMN-dependent nitroreductase-like"/>
    <property type="match status" value="2"/>
</dbReference>
<accession>A0A4Q2S851</accession>
<dbReference type="InterPro" id="IPR029479">
    <property type="entry name" value="Nitroreductase"/>
</dbReference>
<gene>
    <name evidence="2" type="ORF">EUA07_17705</name>
</gene>
<evidence type="ECO:0000313" key="3">
    <source>
        <dbReference type="Proteomes" id="UP000293291"/>
    </source>
</evidence>
<dbReference type="Pfam" id="PF00881">
    <property type="entry name" value="Nitroreductase"/>
    <property type="match status" value="1"/>
</dbReference>
<proteinExistence type="predicted"/>
<reference evidence="2 3" key="1">
    <citation type="submission" date="2019-01" db="EMBL/GenBank/DDBJ databases">
        <title>Novel species of Nocardioides.</title>
        <authorList>
            <person name="Liu Q."/>
            <person name="Xin Y.-H."/>
        </authorList>
    </citation>
    <scope>NUCLEOTIDE SEQUENCE [LARGE SCALE GENOMIC DNA]</scope>
    <source>
        <strain evidence="2 3">CGMCC 4.6875</strain>
    </source>
</reference>
<dbReference type="GO" id="GO:0016491">
    <property type="term" value="F:oxidoreductase activity"/>
    <property type="evidence" value="ECO:0007669"/>
    <property type="project" value="InterPro"/>
</dbReference>
<dbReference type="RefSeq" id="WP_129456506.1">
    <property type="nucleotide sequence ID" value="NZ_JACXYX010000004.1"/>
</dbReference>
<dbReference type="Gene3D" id="3.40.109.10">
    <property type="entry name" value="NADH Oxidase"/>
    <property type="match status" value="1"/>
</dbReference>
<dbReference type="Proteomes" id="UP000293291">
    <property type="component" value="Unassembled WGS sequence"/>
</dbReference>
<dbReference type="InterPro" id="IPR050627">
    <property type="entry name" value="Nitroreductase/BluB"/>
</dbReference>
<organism evidence="2 3">
    <name type="scientific">Nocardioides ganghwensis</name>
    <dbReference type="NCBI Taxonomy" id="252230"/>
    <lineage>
        <taxon>Bacteria</taxon>
        <taxon>Bacillati</taxon>
        <taxon>Actinomycetota</taxon>
        <taxon>Actinomycetes</taxon>
        <taxon>Propionibacteriales</taxon>
        <taxon>Nocardioidaceae</taxon>
        <taxon>Nocardioides</taxon>
    </lineage>
</organism>
<protein>
    <submittedName>
        <fullName evidence="2">NAD(P)H nitroreductase</fullName>
    </submittedName>
</protein>
<dbReference type="NCBIfam" id="NF047509">
    <property type="entry name" value="Rv3131_FMN_oxido"/>
    <property type="match status" value="1"/>
</dbReference>
<dbReference type="PANTHER" id="PTHR23026">
    <property type="entry name" value="NADPH NITROREDUCTASE"/>
    <property type="match status" value="1"/>
</dbReference>
<sequence>MSRSRPLPVPVLRRVVHGATRAPSVHNTQPWRWRATGGCLELHLDPARRLLATDPDGRSATISCGAALHHAQVVAGALGWSSTVVRHPEGPAASLLARIQHEPAAPPHDAAALLEAVEVRFTDRRRFTSWPIPQDRLAHLVDVARAWGAEATVVTDARDRLRAERLVLQAGALQARSRRTAEERDAWVDRRTPDGIPAAVLTRSGVRADAHPHRYESVPDTDLERQDLRDADSLMVLHAENDDPPSWLRAGEGLSALWLTATTLGLSVVPLSQATEVDEVREALRHQVLGGAGHALLLARIGWQEIGRSEQPRTPRRPVDEVLDLA</sequence>
<evidence type="ECO:0000259" key="1">
    <source>
        <dbReference type="Pfam" id="PF00881"/>
    </source>
</evidence>
<dbReference type="InterPro" id="IPR000415">
    <property type="entry name" value="Nitroreductase-like"/>
</dbReference>
<dbReference type="OrthoDB" id="8156917at2"/>
<name>A0A4Q2S851_9ACTN</name>
<keyword evidence="3" id="KW-1185">Reference proteome</keyword>
<feature type="domain" description="Nitroreductase" evidence="1">
    <location>
        <begin position="120"/>
        <end position="287"/>
    </location>
</feature>
<dbReference type="PANTHER" id="PTHR23026:SF123">
    <property type="entry name" value="NAD(P)H NITROREDUCTASE RV3131-RELATED"/>
    <property type="match status" value="1"/>
</dbReference>
<evidence type="ECO:0000313" key="2">
    <source>
        <dbReference type="EMBL" id="RYB98626.1"/>
    </source>
</evidence>
<comment type="caution">
    <text evidence="2">The sequence shown here is derived from an EMBL/GenBank/DDBJ whole genome shotgun (WGS) entry which is preliminary data.</text>
</comment>
<dbReference type="EMBL" id="SDWU01000022">
    <property type="protein sequence ID" value="RYB98626.1"/>
    <property type="molecule type" value="Genomic_DNA"/>
</dbReference>
<dbReference type="AlphaFoldDB" id="A0A4Q2S851"/>